<dbReference type="RefSeq" id="WP_082013457.1">
    <property type="nucleotide sequence ID" value="NZ_JRVC01000022.1"/>
</dbReference>
<protein>
    <submittedName>
        <fullName evidence="9">Cytochrome c, class I</fullName>
    </submittedName>
</protein>
<evidence type="ECO:0000256" key="3">
    <source>
        <dbReference type="ARBA" id="ARBA00022723"/>
    </source>
</evidence>
<evidence type="ECO:0000313" key="9">
    <source>
        <dbReference type="EMBL" id="KHS43354.1"/>
    </source>
</evidence>
<evidence type="ECO:0000256" key="4">
    <source>
        <dbReference type="ARBA" id="ARBA00022982"/>
    </source>
</evidence>
<dbReference type="PRINTS" id="PR00604">
    <property type="entry name" value="CYTCHRMECIAB"/>
</dbReference>
<keyword evidence="5 6" id="KW-0408">Iron</keyword>
<evidence type="ECO:0000256" key="7">
    <source>
        <dbReference type="SAM" id="Phobius"/>
    </source>
</evidence>
<keyword evidence="10" id="KW-1185">Reference proteome</keyword>
<gene>
    <name evidence="9" type="ORF">NJ75_03661</name>
</gene>
<comment type="caution">
    <text evidence="9">The sequence shown here is derived from an EMBL/GenBank/DDBJ whole genome shotgun (WGS) entry which is preliminary data.</text>
</comment>
<keyword evidence="3 6" id="KW-0479">Metal-binding</keyword>
<dbReference type="GO" id="GO:0046872">
    <property type="term" value="F:metal ion binding"/>
    <property type="evidence" value="ECO:0007669"/>
    <property type="project" value="UniProtKB-KW"/>
</dbReference>
<dbReference type="PATRIC" id="fig|48936.3.peg.3692"/>
<dbReference type="PANTHER" id="PTHR11961">
    <property type="entry name" value="CYTOCHROME C"/>
    <property type="match status" value="1"/>
</dbReference>
<dbReference type="AlphaFoldDB" id="A0A0B8ZAT1"/>
<dbReference type="PROSITE" id="PS51007">
    <property type="entry name" value="CYTC"/>
    <property type="match status" value="2"/>
</dbReference>
<keyword evidence="7" id="KW-0812">Transmembrane</keyword>
<dbReference type="GO" id="GO:0009055">
    <property type="term" value="F:electron transfer activity"/>
    <property type="evidence" value="ECO:0007669"/>
    <property type="project" value="InterPro"/>
</dbReference>
<feature type="domain" description="Cytochrome c" evidence="8">
    <location>
        <begin position="70"/>
        <end position="171"/>
    </location>
</feature>
<evidence type="ECO:0000256" key="6">
    <source>
        <dbReference type="PROSITE-ProRule" id="PRU00433"/>
    </source>
</evidence>
<proteinExistence type="predicted"/>
<evidence type="ECO:0000256" key="1">
    <source>
        <dbReference type="ARBA" id="ARBA00022448"/>
    </source>
</evidence>
<reference evidence="9 10" key="1">
    <citation type="submission" date="2014-10" db="EMBL/GenBank/DDBJ databases">
        <title>Draft genome sequence of Novosphingobium subterraneum DSM 12447.</title>
        <authorList>
            <person name="Gan H.M."/>
            <person name="Gan H.Y."/>
            <person name="Savka M.A."/>
        </authorList>
    </citation>
    <scope>NUCLEOTIDE SEQUENCE [LARGE SCALE GENOMIC DNA]</scope>
    <source>
        <strain evidence="9 10">DSM 12447</strain>
    </source>
</reference>
<feature type="domain" description="Cytochrome c" evidence="8">
    <location>
        <begin position="199"/>
        <end position="300"/>
    </location>
</feature>
<dbReference type="InterPro" id="IPR036909">
    <property type="entry name" value="Cyt_c-like_dom_sf"/>
</dbReference>
<evidence type="ECO:0000259" key="8">
    <source>
        <dbReference type="PROSITE" id="PS51007"/>
    </source>
</evidence>
<keyword evidence="2 6" id="KW-0349">Heme</keyword>
<evidence type="ECO:0000256" key="5">
    <source>
        <dbReference type="ARBA" id="ARBA00023004"/>
    </source>
</evidence>
<keyword evidence="7" id="KW-1133">Transmembrane helix</keyword>
<keyword evidence="4" id="KW-0249">Electron transport</keyword>
<dbReference type="SUPFAM" id="SSF46626">
    <property type="entry name" value="Cytochrome c"/>
    <property type="match status" value="2"/>
</dbReference>
<evidence type="ECO:0000313" key="10">
    <source>
        <dbReference type="Proteomes" id="UP000031338"/>
    </source>
</evidence>
<dbReference type="GO" id="GO:0020037">
    <property type="term" value="F:heme binding"/>
    <property type="evidence" value="ECO:0007669"/>
    <property type="project" value="InterPro"/>
</dbReference>
<keyword evidence="7" id="KW-0472">Membrane</keyword>
<keyword evidence="1" id="KW-0813">Transport</keyword>
<feature type="transmembrane region" description="Helical" evidence="7">
    <location>
        <begin position="12"/>
        <end position="31"/>
    </location>
</feature>
<dbReference type="STRING" id="48936.NJ75_03661"/>
<accession>A0A0B8ZAT1</accession>
<name>A0A0B8ZAT1_9SPHN</name>
<dbReference type="Proteomes" id="UP000031338">
    <property type="component" value="Unassembled WGS sequence"/>
</dbReference>
<organism evidence="9 10">
    <name type="scientific">Novosphingobium subterraneum</name>
    <dbReference type="NCBI Taxonomy" id="48936"/>
    <lineage>
        <taxon>Bacteria</taxon>
        <taxon>Pseudomonadati</taxon>
        <taxon>Pseudomonadota</taxon>
        <taxon>Alphaproteobacteria</taxon>
        <taxon>Sphingomonadales</taxon>
        <taxon>Sphingomonadaceae</taxon>
        <taxon>Novosphingobium</taxon>
    </lineage>
</organism>
<dbReference type="InterPro" id="IPR009056">
    <property type="entry name" value="Cyt_c-like_dom"/>
</dbReference>
<sequence>MDDRFNTIAGWTLFGGIVALGLSSLSAHYFLADKEHRPEKMGYAIEGVVEEGAEGGGAAELPLANLLAAGDVAKGEAVFAKCKACHTAEQGGANGIGPNLYGIVGKPVGKHAAGFAYSADLAAKGGNWDFATLDAWLKNPKAFAAGTKMSFAGLPKGEDRANVILYLNSLGSNLPLPAPEAVPAAGAAPAEGAAVALVGDAAKGEAVFAKCKACHTIDQGGANGIGPNLFGVHGEAVAGDRGGYAFSDALKGKGGTWDDATLDAWLKNPKAFAAGTKMTFAGIADDQQRADVIAYLKSKK</sequence>
<dbReference type="EMBL" id="JRVC01000022">
    <property type="protein sequence ID" value="KHS43354.1"/>
    <property type="molecule type" value="Genomic_DNA"/>
</dbReference>
<dbReference type="InterPro" id="IPR002327">
    <property type="entry name" value="Cyt_c_1A/1B"/>
</dbReference>
<dbReference type="Pfam" id="PF00034">
    <property type="entry name" value="Cytochrom_C"/>
    <property type="match status" value="2"/>
</dbReference>
<dbReference type="Gene3D" id="1.10.760.10">
    <property type="entry name" value="Cytochrome c-like domain"/>
    <property type="match status" value="2"/>
</dbReference>
<evidence type="ECO:0000256" key="2">
    <source>
        <dbReference type="ARBA" id="ARBA00022617"/>
    </source>
</evidence>